<keyword evidence="1" id="KW-1133">Transmembrane helix</keyword>
<dbReference type="PANTHER" id="PTHR31303:SF1">
    <property type="entry name" value="CTP-DEPENDENT DIACYLGLYCEROL KINASE 1"/>
    <property type="match status" value="1"/>
</dbReference>
<keyword evidence="3" id="KW-1185">Reference proteome</keyword>
<reference evidence="2" key="1">
    <citation type="submission" date="2023-03" db="EMBL/GenBank/DDBJ databases">
        <authorList>
            <person name="Steffen K."/>
            <person name="Cardenas P."/>
        </authorList>
    </citation>
    <scope>NUCLEOTIDE SEQUENCE</scope>
</reference>
<organism evidence="2 3">
    <name type="scientific">Geodia barretti</name>
    <name type="common">Barrett's horny sponge</name>
    <dbReference type="NCBI Taxonomy" id="519541"/>
    <lineage>
        <taxon>Eukaryota</taxon>
        <taxon>Metazoa</taxon>
        <taxon>Porifera</taxon>
        <taxon>Demospongiae</taxon>
        <taxon>Heteroscleromorpha</taxon>
        <taxon>Tetractinellida</taxon>
        <taxon>Astrophorina</taxon>
        <taxon>Geodiidae</taxon>
        <taxon>Geodia</taxon>
    </lineage>
</organism>
<dbReference type="AlphaFoldDB" id="A0AA35T1R8"/>
<dbReference type="Proteomes" id="UP001174909">
    <property type="component" value="Unassembled WGS sequence"/>
</dbReference>
<feature type="transmembrane region" description="Helical" evidence="1">
    <location>
        <begin position="12"/>
        <end position="30"/>
    </location>
</feature>
<sequence>MIRPEGIGATPVGRRVFHLVAASFTTLLALAIPEHAYMTIVGGGALLSLAVDVGRQRVGPINRAYVGIFRSILKPSESTDITGATYLLFAIFFAFYFFGPEIAIPVLMFVAVGDPVAALVGTRCPGPRLWGKSPIGSLAFVVASMAVWAILVAAGFGSWSVAVVVTAVLAAAVELAPFPLDDNLTVPLIAGGFMMLARVAGW</sequence>
<accession>A0AA35T1R8</accession>
<dbReference type="EMBL" id="CASHTH010003053">
    <property type="protein sequence ID" value="CAI8039634.1"/>
    <property type="molecule type" value="Genomic_DNA"/>
</dbReference>
<evidence type="ECO:0000256" key="1">
    <source>
        <dbReference type="SAM" id="Phobius"/>
    </source>
</evidence>
<dbReference type="GO" id="GO:0004143">
    <property type="term" value="F:ATP-dependent diacylglycerol kinase activity"/>
    <property type="evidence" value="ECO:0007669"/>
    <property type="project" value="InterPro"/>
</dbReference>
<dbReference type="InterPro" id="IPR037997">
    <property type="entry name" value="Dgk1-like"/>
</dbReference>
<evidence type="ECO:0000313" key="2">
    <source>
        <dbReference type="EMBL" id="CAI8039634.1"/>
    </source>
</evidence>
<keyword evidence="1" id="KW-0812">Transmembrane</keyword>
<keyword evidence="1" id="KW-0472">Membrane</keyword>
<comment type="caution">
    <text evidence="2">The sequence shown here is derived from an EMBL/GenBank/DDBJ whole genome shotgun (WGS) entry which is preliminary data.</text>
</comment>
<feature type="transmembrane region" description="Helical" evidence="1">
    <location>
        <begin position="184"/>
        <end position="201"/>
    </location>
</feature>
<name>A0AA35T1R8_GEOBA</name>
<proteinExistence type="predicted"/>
<evidence type="ECO:0000313" key="3">
    <source>
        <dbReference type="Proteomes" id="UP001174909"/>
    </source>
</evidence>
<protein>
    <submittedName>
        <fullName evidence="2">Uncharacterized protein RP860</fullName>
    </submittedName>
</protein>
<dbReference type="PANTHER" id="PTHR31303">
    <property type="entry name" value="CTP-DEPENDENT DIACYLGLYCEROL KINASE 1"/>
    <property type="match status" value="1"/>
</dbReference>
<gene>
    <name evidence="2" type="ORF">GBAR_LOCUS22073</name>
</gene>